<organism evidence="3 4">
    <name type="scientific">Lactiplantibacillus paraplantarum</name>
    <dbReference type="NCBI Taxonomy" id="60520"/>
    <lineage>
        <taxon>Bacteria</taxon>
        <taxon>Bacillati</taxon>
        <taxon>Bacillota</taxon>
        <taxon>Bacilli</taxon>
        <taxon>Lactobacillales</taxon>
        <taxon>Lactobacillaceae</taxon>
        <taxon>Lactiplantibacillus</taxon>
    </lineage>
</organism>
<protein>
    <recommendedName>
        <fullName evidence="5">Lipoprotein</fullName>
    </recommendedName>
</protein>
<evidence type="ECO:0000313" key="3">
    <source>
        <dbReference type="EMBL" id="TBX42644.1"/>
    </source>
</evidence>
<keyword evidence="2" id="KW-0732">Signal</keyword>
<dbReference type="PROSITE" id="PS51257">
    <property type="entry name" value="PROKAR_LIPOPROTEIN"/>
    <property type="match status" value="1"/>
</dbReference>
<name>A0A4Q9Y3A6_9LACO</name>
<evidence type="ECO:0000256" key="2">
    <source>
        <dbReference type="SAM" id="SignalP"/>
    </source>
</evidence>
<dbReference type="Proteomes" id="UP000292648">
    <property type="component" value="Unassembled WGS sequence"/>
</dbReference>
<dbReference type="EMBL" id="SEHH01000057">
    <property type="protein sequence ID" value="TBX42644.1"/>
    <property type="molecule type" value="Genomic_DNA"/>
</dbReference>
<gene>
    <name evidence="3" type="ORF">EUZ87_07855</name>
</gene>
<dbReference type="AlphaFoldDB" id="A0A4Q9Y3A6"/>
<accession>A0A4Q9Y3A6</accession>
<feature type="chain" id="PRO_5038667493" description="Lipoprotein" evidence="2">
    <location>
        <begin position="25"/>
        <end position="295"/>
    </location>
</feature>
<feature type="signal peptide" evidence="2">
    <location>
        <begin position="1"/>
        <end position="24"/>
    </location>
</feature>
<reference evidence="3 4" key="1">
    <citation type="submission" date="2019-01" db="EMBL/GenBank/DDBJ databases">
        <title>Draft genome sequence of Lactobacillus paraplantarum OSY-TC318, a Producer of the novel lantibiotic Paraplantaracin TC318.</title>
        <authorList>
            <person name="Hussein W.E."/>
            <person name="Huang E."/>
            <person name="Yousef A.E."/>
        </authorList>
    </citation>
    <scope>NUCLEOTIDE SEQUENCE [LARGE SCALE GENOMIC DNA]</scope>
    <source>
        <strain evidence="3 4">OSY-TC318</strain>
    </source>
</reference>
<proteinExistence type="predicted"/>
<sequence>MNYRKLIVLPLAVLLVGCAPQTQGSQSAASQSTTITSKASDNSSKQSKSKTANQSDSSTKDQSSRSTTAGQSKAAGTSSSTSASNSTAATRLTTLNQQLTKALGSQILVPKKDGLASGSAKLNMRYQGDNQNYTVKYSVGQQAKPFNDTAVADETAYATVTKTTYPSANTAAKQVGYRDNKSAAGLPTVALGHQITAHIDSGAGQRYIIWNEGRWSLTVHTNMMHNDAGIALAKQAVNTFETVYLPAPQSVGAITFEAILSGGLDQVIQWQSGKVVYKVSARDTTTAIKMAASMQ</sequence>
<feature type="compositionally biased region" description="Low complexity" evidence="1">
    <location>
        <begin position="22"/>
        <end position="40"/>
    </location>
</feature>
<evidence type="ECO:0000313" key="4">
    <source>
        <dbReference type="Proteomes" id="UP000292648"/>
    </source>
</evidence>
<evidence type="ECO:0000256" key="1">
    <source>
        <dbReference type="SAM" id="MobiDB-lite"/>
    </source>
</evidence>
<feature type="compositionally biased region" description="Low complexity" evidence="1">
    <location>
        <begin position="64"/>
        <end position="88"/>
    </location>
</feature>
<feature type="compositionally biased region" description="Polar residues" evidence="1">
    <location>
        <begin position="41"/>
        <end position="53"/>
    </location>
</feature>
<evidence type="ECO:0008006" key="5">
    <source>
        <dbReference type="Google" id="ProtNLM"/>
    </source>
</evidence>
<comment type="caution">
    <text evidence="3">The sequence shown here is derived from an EMBL/GenBank/DDBJ whole genome shotgun (WGS) entry which is preliminary data.</text>
</comment>
<feature type="region of interest" description="Disordered" evidence="1">
    <location>
        <begin position="22"/>
        <end position="88"/>
    </location>
</feature>